<dbReference type="SUPFAM" id="SSF81296">
    <property type="entry name" value="E set domains"/>
    <property type="match status" value="2"/>
</dbReference>
<dbReference type="Pfam" id="PF02752">
    <property type="entry name" value="Arrestin_C"/>
    <property type="match status" value="1"/>
</dbReference>
<protein>
    <recommendedName>
        <fullName evidence="2">Arrestin C-terminal-like domain-containing protein</fullName>
    </recommendedName>
</protein>
<dbReference type="InterPro" id="IPR011021">
    <property type="entry name" value="Arrestin-like_N"/>
</dbReference>
<dbReference type="Proteomes" id="UP001303046">
    <property type="component" value="Unassembled WGS sequence"/>
</dbReference>
<evidence type="ECO:0000259" key="2">
    <source>
        <dbReference type="SMART" id="SM01017"/>
    </source>
</evidence>
<accession>A0ABR1ECP6</accession>
<dbReference type="PANTHER" id="PTHR11188">
    <property type="entry name" value="ARRESTIN DOMAIN CONTAINING PROTEIN"/>
    <property type="match status" value="1"/>
</dbReference>
<evidence type="ECO:0000313" key="3">
    <source>
        <dbReference type="EMBL" id="KAK6760358.1"/>
    </source>
</evidence>
<gene>
    <name evidence="3" type="primary">Necator_chrX.g21884</name>
    <name evidence="3" type="ORF">RB195_021723</name>
</gene>
<feature type="domain" description="Arrestin C-terminal-like" evidence="2">
    <location>
        <begin position="241"/>
        <end position="421"/>
    </location>
</feature>
<dbReference type="InterPro" id="IPR050357">
    <property type="entry name" value="Arrestin_domain-protein"/>
</dbReference>
<sequence length="581" mass="65286">MDESGLGDLENGFKRLLVGFGEESTENGSIFNDALVLPADKKFARRVIAAGVSISNNLGSLNMLNVATSSSMKDNLTEFMIDLSRKDCCFSPGDTLHGRIHLKLSEGSIDITSLKITLTGLGRVNIKGKREESLQKSLIYMKKEWTIINSPTSLFEHERSYDFEDTLPESIPSSFYSSKGHVQYSIIAVLEYKNNDGEPSMVKAVRGITVIEELDLNKLSKTYFEPISEFEHRKFGWFSCFGGQIRLTLNIDRTAFVCGEGMSVVGRIENKSDRHVERVSASFQRIIQFGNYIEQNTENTLVDIQEMQEDILAMYVEEGASIKIDKKIHIPPVVPSTPSIGSHFRESQREEHGGRFHIRRKSHLLTGRLSISSQRSRTSLTSLPQIQRLMYISYKYSVRVKSGGVDIITIDVPIIIGSKPLVDTMSQDFSLRRDTNCTAVYKLCKHDRAIPLLDSKERTLCNKAQLQHLNKYPFFSDLSTSSKQSKKLGIIANTIRAENKVMNTILHSVMDERHTKSAASCSAVTVSGDSPDFIDTGSEPTHREEVAFTKLDPLFQRAFQRTPENSIDSPHPKILKVEDLL</sequence>
<reference evidence="3 4" key="1">
    <citation type="submission" date="2023-08" db="EMBL/GenBank/DDBJ databases">
        <title>A Necator americanus chromosomal reference genome.</title>
        <authorList>
            <person name="Ilik V."/>
            <person name="Petrzelkova K.J."/>
            <person name="Pardy F."/>
            <person name="Fuh T."/>
            <person name="Niatou-Singa F.S."/>
            <person name="Gouil Q."/>
            <person name="Baker L."/>
            <person name="Ritchie M.E."/>
            <person name="Jex A.R."/>
            <person name="Gazzola D."/>
            <person name="Li H."/>
            <person name="Toshio Fujiwara R."/>
            <person name="Zhan B."/>
            <person name="Aroian R.V."/>
            <person name="Pafco B."/>
            <person name="Schwarz E.M."/>
        </authorList>
    </citation>
    <scope>NUCLEOTIDE SEQUENCE [LARGE SCALE GENOMIC DNA]</scope>
    <source>
        <strain evidence="3 4">Aroian</strain>
        <tissue evidence="3">Whole animal</tissue>
    </source>
</reference>
<evidence type="ECO:0000256" key="1">
    <source>
        <dbReference type="ARBA" id="ARBA00005298"/>
    </source>
</evidence>
<organism evidence="3 4">
    <name type="scientific">Necator americanus</name>
    <name type="common">Human hookworm</name>
    <dbReference type="NCBI Taxonomy" id="51031"/>
    <lineage>
        <taxon>Eukaryota</taxon>
        <taxon>Metazoa</taxon>
        <taxon>Ecdysozoa</taxon>
        <taxon>Nematoda</taxon>
        <taxon>Chromadorea</taxon>
        <taxon>Rhabditida</taxon>
        <taxon>Rhabditina</taxon>
        <taxon>Rhabditomorpha</taxon>
        <taxon>Strongyloidea</taxon>
        <taxon>Ancylostomatidae</taxon>
        <taxon>Bunostominae</taxon>
        <taxon>Necator</taxon>
    </lineage>
</organism>
<keyword evidence="4" id="KW-1185">Reference proteome</keyword>
<dbReference type="Pfam" id="PF00339">
    <property type="entry name" value="Arrestin_N"/>
    <property type="match status" value="1"/>
</dbReference>
<name>A0ABR1ECP6_NECAM</name>
<dbReference type="Gene3D" id="2.60.40.640">
    <property type="match status" value="2"/>
</dbReference>
<evidence type="ECO:0000313" key="4">
    <source>
        <dbReference type="Proteomes" id="UP001303046"/>
    </source>
</evidence>
<dbReference type="InterPro" id="IPR014752">
    <property type="entry name" value="Arrestin-like_C"/>
</dbReference>
<dbReference type="InterPro" id="IPR011022">
    <property type="entry name" value="Arrestin_C-like"/>
</dbReference>
<dbReference type="InterPro" id="IPR014756">
    <property type="entry name" value="Ig_E-set"/>
</dbReference>
<comment type="caution">
    <text evidence="3">The sequence shown here is derived from an EMBL/GenBank/DDBJ whole genome shotgun (WGS) entry which is preliminary data.</text>
</comment>
<dbReference type="SMART" id="SM01017">
    <property type="entry name" value="Arrestin_C"/>
    <property type="match status" value="1"/>
</dbReference>
<dbReference type="EMBL" id="JAVFWL010000006">
    <property type="protein sequence ID" value="KAK6760358.1"/>
    <property type="molecule type" value="Genomic_DNA"/>
</dbReference>
<dbReference type="PANTHER" id="PTHR11188:SF83">
    <property type="entry name" value="ARRESTIN C-TERMINAL-LIKE DOMAIN-CONTAINING PROTEIN"/>
    <property type="match status" value="1"/>
</dbReference>
<comment type="similarity">
    <text evidence="1">Belongs to the arrestin family.</text>
</comment>
<proteinExistence type="inferred from homology"/>